<evidence type="ECO:0000256" key="4">
    <source>
        <dbReference type="ARBA" id="ARBA00022660"/>
    </source>
</evidence>
<keyword evidence="7" id="KW-0249">Electron transport</keyword>
<evidence type="ECO:0000256" key="3">
    <source>
        <dbReference type="ARBA" id="ARBA00022448"/>
    </source>
</evidence>
<evidence type="ECO:0000256" key="9">
    <source>
        <dbReference type="ARBA" id="ARBA00023128"/>
    </source>
</evidence>
<keyword evidence="8" id="KW-1133">Transmembrane helix</keyword>
<dbReference type="Pfam" id="PF05365">
    <property type="entry name" value="UCR_UQCRX_QCR9"/>
    <property type="match status" value="1"/>
</dbReference>
<comment type="similarity">
    <text evidence="2">Belongs to the UQCR10/QCR9 family.</text>
</comment>
<evidence type="ECO:0000313" key="13">
    <source>
        <dbReference type="Proteomes" id="UP001189429"/>
    </source>
</evidence>
<keyword evidence="10" id="KW-0472">Membrane</keyword>
<evidence type="ECO:0000256" key="2">
    <source>
        <dbReference type="ARBA" id="ARBA00007856"/>
    </source>
</evidence>
<evidence type="ECO:0000256" key="10">
    <source>
        <dbReference type="ARBA" id="ARBA00023136"/>
    </source>
</evidence>
<organism evidence="12 13">
    <name type="scientific">Prorocentrum cordatum</name>
    <dbReference type="NCBI Taxonomy" id="2364126"/>
    <lineage>
        <taxon>Eukaryota</taxon>
        <taxon>Sar</taxon>
        <taxon>Alveolata</taxon>
        <taxon>Dinophyceae</taxon>
        <taxon>Prorocentrales</taxon>
        <taxon>Prorocentraceae</taxon>
        <taxon>Prorocentrum</taxon>
    </lineage>
</organism>
<dbReference type="InterPro" id="IPR036656">
    <property type="entry name" value="QCR9_sf"/>
</dbReference>
<name>A0ABN9QHQ6_9DINO</name>
<evidence type="ECO:0000256" key="5">
    <source>
        <dbReference type="ARBA" id="ARBA00022692"/>
    </source>
</evidence>
<feature type="region of interest" description="Disordered" evidence="11">
    <location>
        <begin position="1"/>
        <end position="31"/>
    </location>
</feature>
<dbReference type="EMBL" id="CAUYUJ010003291">
    <property type="protein sequence ID" value="CAK0804670.1"/>
    <property type="molecule type" value="Genomic_DNA"/>
</dbReference>
<feature type="compositionally biased region" description="Low complexity" evidence="11">
    <location>
        <begin position="1"/>
        <end position="14"/>
    </location>
</feature>
<keyword evidence="13" id="KW-1185">Reference proteome</keyword>
<keyword evidence="4" id="KW-0679">Respiratory chain</keyword>
<gene>
    <name evidence="12" type="ORF">PCOR1329_LOCUS11393</name>
</gene>
<dbReference type="Proteomes" id="UP001189429">
    <property type="component" value="Unassembled WGS sequence"/>
</dbReference>
<keyword evidence="6" id="KW-0999">Mitochondrion inner membrane</keyword>
<evidence type="ECO:0000256" key="6">
    <source>
        <dbReference type="ARBA" id="ARBA00022792"/>
    </source>
</evidence>
<evidence type="ECO:0000256" key="8">
    <source>
        <dbReference type="ARBA" id="ARBA00022989"/>
    </source>
</evidence>
<comment type="caution">
    <text evidence="12">The sequence shown here is derived from an EMBL/GenBank/DDBJ whole genome shotgun (WGS) entry which is preliminary data.</text>
</comment>
<proteinExistence type="inferred from homology"/>
<sequence>MLARSQALRSALARSRPRKSGGGFGSPRDHEPLWIEKWNKDTRQGKDSLDWAFRAFNATGIYEVFLKSSPRFYGFIVGGGMLGGYYWSRMWDHAWNYINQGKLYAHVPYVYPAPEED</sequence>
<accession>A0ABN9QHQ6</accession>
<keyword evidence="5" id="KW-0812">Transmembrane</keyword>
<keyword evidence="9" id="KW-0496">Mitochondrion</keyword>
<protein>
    <submittedName>
        <fullName evidence="12">Uncharacterized protein</fullName>
    </submittedName>
</protein>
<evidence type="ECO:0000256" key="11">
    <source>
        <dbReference type="SAM" id="MobiDB-lite"/>
    </source>
</evidence>
<evidence type="ECO:0000256" key="7">
    <source>
        <dbReference type="ARBA" id="ARBA00022982"/>
    </source>
</evidence>
<keyword evidence="3" id="KW-0813">Transport</keyword>
<dbReference type="Gene3D" id="1.20.5.260">
    <property type="entry name" value="Cytochrome b-c1 complex subunit 9"/>
    <property type="match status" value="1"/>
</dbReference>
<dbReference type="InterPro" id="IPR008027">
    <property type="entry name" value="QCR9"/>
</dbReference>
<comment type="subcellular location">
    <subcellularLocation>
        <location evidence="1">Mitochondrion inner membrane</location>
        <topology evidence="1">Single-pass membrane protein</topology>
    </subcellularLocation>
</comment>
<dbReference type="SUPFAM" id="SSF81514">
    <property type="entry name" value="Subunit X (non-heme 7 kDa protein) of cytochrome bc1 complex (Ubiquinol-cytochrome c reductase)"/>
    <property type="match status" value="1"/>
</dbReference>
<evidence type="ECO:0000313" key="12">
    <source>
        <dbReference type="EMBL" id="CAK0804670.1"/>
    </source>
</evidence>
<evidence type="ECO:0000256" key="1">
    <source>
        <dbReference type="ARBA" id="ARBA00004434"/>
    </source>
</evidence>
<reference evidence="12" key="1">
    <citation type="submission" date="2023-10" db="EMBL/GenBank/DDBJ databases">
        <authorList>
            <person name="Chen Y."/>
            <person name="Shah S."/>
            <person name="Dougan E. K."/>
            <person name="Thang M."/>
            <person name="Chan C."/>
        </authorList>
    </citation>
    <scope>NUCLEOTIDE SEQUENCE [LARGE SCALE GENOMIC DNA]</scope>
</reference>